<proteinExistence type="predicted"/>
<dbReference type="OrthoDB" id="1651163at2"/>
<gene>
    <name evidence="1" type="ORF">A6A03_11190</name>
</gene>
<evidence type="ECO:0008006" key="3">
    <source>
        <dbReference type="Google" id="ProtNLM"/>
    </source>
</evidence>
<dbReference type="RefSeq" id="WP_066785035.1">
    <property type="nucleotide sequence ID" value="NZ_LWQS01000040.1"/>
</dbReference>
<dbReference type="AlphaFoldDB" id="A0A178MFY1"/>
<reference evidence="1 2" key="1">
    <citation type="submission" date="2016-04" db="EMBL/GenBank/DDBJ databases">
        <title>Chloroflexus islandicus sp. nov., a thermophilic filamentous anoxygenic phototrophic bacterium from geyser Strokkur (Iceland).</title>
        <authorList>
            <person name="Gaisin V.A."/>
            <person name="Kalashnikov A.M."/>
            <person name="Sukhacheva M.V."/>
            <person name="Grouzdev D.S."/>
            <person name="Ivanov T.M."/>
            <person name="Kuznetsov B."/>
            <person name="Gorlenko V.M."/>
        </authorList>
    </citation>
    <scope>NUCLEOTIDE SEQUENCE [LARGE SCALE GENOMIC DNA]</scope>
    <source>
        <strain evidence="2">isl-2</strain>
    </source>
</reference>
<organism evidence="1 2">
    <name type="scientific">Chloroflexus islandicus</name>
    <dbReference type="NCBI Taxonomy" id="1707952"/>
    <lineage>
        <taxon>Bacteria</taxon>
        <taxon>Bacillati</taxon>
        <taxon>Chloroflexota</taxon>
        <taxon>Chloroflexia</taxon>
        <taxon>Chloroflexales</taxon>
        <taxon>Chloroflexineae</taxon>
        <taxon>Chloroflexaceae</taxon>
        <taxon>Chloroflexus</taxon>
    </lineage>
</organism>
<dbReference type="Gene3D" id="3.60.60.10">
    <property type="entry name" value="Penicillin V Acylase, Chain A"/>
    <property type="match status" value="1"/>
</dbReference>
<accession>A0A178MFY1</accession>
<dbReference type="EMBL" id="LWQS01000040">
    <property type="protein sequence ID" value="OAN47018.1"/>
    <property type="molecule type" value="Genomic_DNA"/>
</dbReference>
<protein>
    <recommendedName>
        <fullName evidence="3">Choloylglycine hydrolase/NAAA C-terminal domain-containing protein</fullName>
    </recommendedName>
</protein>
<evidence type="ECO:0000313" key="1">
    <source>
        <dbReference type="EMBL" id="OAN47018.1"/>
    </source>
</evidence>
<comment type="caution">
    <text evidence="1">The sequence shown here is derived from an EMBL/GenBank/DDBJ whole genome shotgun (WGS) entry which is preliminary data.</text>
</comment>
<keyword evidence="2" id="KW-1185">Reference proteome</keyword>
<name>A0A178MFY1_9CHLR</name>
<evidence type="ECO:0000313" key="2">
    <source>
        <dbReference type="Proteomes" id="UP000078287"/>
    </source>
</evidence>
<dbReference type="Proteomes" id="UP000078287">
    <property type="component" value="Unassembled WGS sequence"/>
</dbReference>
<sequence length="267" mass="29344">MCTSFVLYAGQTYIGMNFDISARPIKFTLPNADQLLVQQKDGEHFYPAFGLNRQGVFMNLQMVAPHPAGMYRRGKHYVHIMKVFADVLSGALAPDTIESRLAGKTIVNVPNHSVHSLVAGPQRAACVIEPGRGIVRLAAASDVLALTNFSLGDVVGSDAKAVTGESAGRYQTCCRLVMEYQPHFSVDCGFAVLAATMQTAGDFPTQLSMVAVPEHEQAYFTIGQDVRKRYRFSFADQMIQTEAGFAQPQSRKLDRKGVLLAELQHWQ</sequence>